<accession>A0A1W2LIK3</accession>
<evidence type="ECO:0000259" key="1">
    <source>
        <dbReference type="PROSITE" id="PS50995"/>
    </source>
</evidence>
<feature type="domain" description="HTH marR-type" evidence="1">
    <location>
        <begin position="1"/>
        <end position="145"/>
    </location>
</feature>
<reference evidence="2 3" key="1">
    <citation type="submission" date="2016-12" db="EMBL/GenBank/DDBJ databases">
        <title>Amycolatopsis keratiniphila subsp. keratiniphila genome sequencing and assembly.</title>
        <authorList>
            <person name="Mayilraj S."/>
            <person name="Kaur N."/>
        </authorList>
    </citation>
    <scope>NUCLEOTIDE SEQUENCE [LARGE SCALE GENOMIC DNA]</scope>
    <source>
        <strain evidence="2 3">DSM 44409</strain>
    </source>
</reference>
<dbReference type="Gene3D" id="1.10.10.10">
    <property type="entry name" value="Winged helix-like DNA-binding domain superfamily/Winged helix DNA-binding domain"/>
    <property type="match status" value="1"/>
</dbReference>
<dbReference type="InterPro" id="IPR000835">
    <property type="entry name" value="HTH_MarR-typ"/>
</dbReference>
<name>A0A1W2LIK3_9PSEU</name>
<dbReference type="InterPro" id="IPR036390">
    <property type="entry name" value="WH_DNA-bd_sf"/>
</dbReference>
<proteinExistence type="predicted"/>
<protein>
    <recommendedName>
        <fullName evidence="1">HTH marR-type domain-containing protein</fullName>
    </recommendedName>
</protein>
<dbReference type="SMART" id="SM00347">
    <property type="entry name" value="HTH_MARR"/>
    <property type="match status" value="1"/>
</dbReference>
<comment type="caution">
    <text evidence="2">The sequence shown here is derived from an EMBL/GenBank/DDBJ whole genome shotgun (WGS) entry which is preliminary data.</text>
</comment>
<organism evidence="2 3">
    <name type="scientific">Amycolatopsis keratiniphila subsp. keratiniphila</name>
    <dbReference type="NCBI Taxonomy" id="227715"/>
    <lineage>
        <taxon>Bacteria</taxon>
        <taxon>Bacillati</taxon>
        <taxon>Actinomycetota</taxon>
        <taxon>Actinomycetes</taxon>
        <taxon>Pseudonocardiales</taxon>
        <taxon>Pseudonocardiaceae</taxon>
        <taxon>Amycolatopsis</taxon>
        <taxon>Amycolatopsis japonica group</taxon>
    </lineage>
</organism>
<evidence type="ECO:0000313" key="2">
    <source>
        <dbReference type="EMBL" id="ONF62698.1"/>
    </source>
</evidence>
<dbReference type="PANTHER" id="PTHR33164">
    <property type="entry name" value="TRANSCRIPTIONAL REGULATOR, MARR FAMILY"/>
    <property type="match status" value="1"/>
</dbReference>
<gene>
    <name evidence="2" type="ORF">AVR91_0237035</name>
</gene>
<dbReference type="GO" id="GO:0006950">
    <property type="term" value="P:response to stress"/>
    <property type="evidence" value="ECO:0007669"/>
    <property type="project" value="TreeGrafter"/>
</dbReference>
<dbReference type="EMBL" id="LQMT02000040">
    <property type="protein sequence ID" value="ONF62698.1"/>
    <property type="molecule type" value="Genomic_DNA"/>
</dbReference>
<dbReference type="Proteomes" id="UP000076660">
    <property type="component" value="Unassembled WGS sequence"/>
</dbReference>
<dbReference type="PROSITE" id="PS50995">
    <property type="entry name" value="HTH_MARR_2"/>
    <property type="match status" value="1"/>
</dbReference>
<dbReference type="InterPro" id="IPR036388">
    <property type="entry name" value="WH-like_DNA-bd_sf"/>
</dbReference>
<dbReference type="GO" id="GO:0003700">
    <property type="term" value="F:DNA-binding transcription factor activity"/>
    <property type="evidence" value="ECO:0007669"/>
    <property type="project" value="InterPro"/>
</dbReference>
<dbReference type="Pfam" id="PF12802">
    <property type="entry name" value="MarR_2"/>
    <property type="match status" value="1"/>
</dbReference>
<evidence type="ECO:0000313" key="3">
    <source>
        <dbReference type="Proteomes" id="UP000076660"/>
    </source>
</evidence>
<dbReference type="InterPro" id="IPR039422">
    <property type="entry name" value="MarR/SlyA-like"/>
</dbReference>
<dbReference type="PANTHER" id="PTHR33164:SF43">
    <property type="entry name" value="HTH-TYPE TRANSCRIPTIONAL REPRESSOR YETL"/>
    <property type="match status" value="1"/>
</dbReference>
<dbReference type="AlphaFoldDB" id="A0A1W2LIK3"/>
<sequence>MLSTMSELVHDYRLLIADVYELAGVSRRISEREAAGEGTTVARWHVLSTVSEEPLAVPAIARRLGQVRQAVQRVVDDLTEAGELCARPNPAHRRSALYAITPEGERLLRRLWDASETRRRDVLDHSGVTPDELRRARETLRRLSTALSS</sequence>
<dbReference type="SUPFAM" id="SSF46785">
    <property type="entry name" value="Winged helix' DNA-binding domain"/>
    <property type="match status" value="1"/>
</dbReference>